<feature type="transmembrane region" description="Helical" evidence="1">
    <location>
        <begin position="290"/>
        <end position="308"/>
    </location>
</feature>
<feature type="transmembrane region" description="Helical" evidence="1">
    <location>
        <begin position="470"/>
        <end position="488"/>
    </location>
</feature>
<protein>
    <submittedName>
        <fullName evidence="2">Uncharacterized protein</fullName>
    </submittedName>
</protein>
<sequence length="617" mass="70859">MAWFGLLIFILALIGYSDAVRYLGVSPYLSWITAILLQIVIDYLFAMVGLLRLGLTIVTLTGVLLLVIRLIDGFFGKGRLPFEGLHLFDFWMLGLGFSMANVLRHSPLIHYDNFSHWALIVKFLTFEGRLPGAHDSIIQFTSYPPATALWLTQFVTWVGFSDGTMLVAQFILIWAATYAIFGILRDCSRGLLSLILCFTIALSYVFNIAIRLNNLLVDYVLPIITVAALVGIYLYRQRPRLLLAHSAVFISALMLVKNSATFFVMIIATALLVVLIQQTRGHWLQRSWQVGWRWLLTVGGGLLPFLWWQQHVHQNFTVSKHEISAHAYADQIATESTTTLVKIGHRLLAQLNFSSLSFQGILLINATLIIAALLIRWCTHRRTHLLWVLLGLDLIFVLYFVSLYGMYALSMPYREAIVLDGYERYMSSVVILNLFIAAMALVRAMDGALFEQRVEKRDLRSFASVFTKKLYQMSTFILLIFAIIMMLSEINGTQFTNRYNRNTVPRQLSRIARPWTHYNHTKILVVDPHAGDVADYYVGFVARYYFFTDQAVGRENFMETPRQFGKTIRQYQYVAIPEYHHTFTVMMRHVYHQANVRTGFFKVTPTGLQRIKNYNKD</sequence>
<organism evidence="2 3">
    <name type="scientific">Levilactobacillus brevis KB290</name>
    <dbReference type="NCBI Taxonomy" id="1001583"/>
    <lineage>
        <taxon>Bacteria</taxon>
        <taxon>Bacillati</taxon>
        <taxon>Bacillota</taxon>
        <taxon>Bacilli</taxon>
        <taxon>Lactobacillales</taxon>
        <taxon>Lactobacillaceae</taxon>
        <taxon>Levilactobacillus</taxon>
    </lineage>
</organism>
<feature type="transmembrane region" description="Helical" evidence="1">
    <location>
        <begin position="191"/>
        <end position="210"/>
    </location>
</feature>
<keyword evidence="1" id="KW-1133">Transmembrane helix</keyword>
<feature type="transmembrane region" description="Helical" evidence="1">
    <location>
        <begin position="216"/>
        <end position="234"/>
    </location>
</feature>
<reference evidence="2 3" key="1">
    <citation type="journal article" date="2013" name="PLoS ONE">
        <title>Genomic Analysis by Deep Sequencing of the Probiotic Lactobacillus brevis KB290 Harboring Nine Plasmids Reveals Genomic Stability.</title>
        <authorList>
            <person name="Fukao M."/>
            <person name="Oshima K."/>
            <person name="Morita H."/>
            <person name="Toh H."/>
            <person name="Suda W."/>
            <person name="Kim S.W."/>
            <person name="Suzuki S."/>
            <person name="Yakabe T."/>
            <person name="Hattori M."/>
            <person name="Yajima N."/>
        </authorList>
    </citation>
    <scope>NUCLEOTIDE SEQUENCE [LARGE SCALE GENOMIC DNA]</scope>
    <source>
        <strain evidence="2 3">KB290</strain>
        <plasmid evidence="2">pKB290-1</plasmid>
    </source>
</reference>
<proteinExistence type="predicted"/>
<dbReference type="RefSeq" id="WP_015474633.1">
    <property type="nucleotide sequence ID" value="NC_020820.1"/>
</dbReference>
<accession>M5AI23</accession>
<name>M5AI23_LEVBR</name>
<geneLocation type="plasmid" evidence="2 3">
    <name>pKB290-1</name>
</geneLocation>
<dbReference type="Proteomes" id="UP000012042">
    <property type="component" value="Plasmid pKB290-1"/>
</dbReference>
<feature type="transmembrane region" description="Helical" evidence="1">
    <location>
        <begin position="385"/>
        <end position="409"/>
    </location>
</feature>
<dbReference type="KEGG" id="lbk:LVISKB_P1-0029"/>
<evidence type="ECO:0000313" key="3">
    <source>
        <dbReference type="Proteomes" id="UP000012042"/>
    </source>
</evidence>
<keyword evidence="2" id="KW-0614">Plasmid</keyword>
<keyword evidence="1" id="KW-0812">Transmembrane</keyword>
<feature type="transmembrane region" description="Helical" evidence="1">
    <location>
        <begin position="43"/>
        <end position="68"/>
    </location>
</feature>
<evidence type="ECO:0000313" key="2">
    <source>
        <dbReference type="EMBL" id="BAN08055.1"/>
    </source>
</evidence>
<feature type="transmembrane region" description="Helical" evidence="1">
    <location>
        <begin position="356"/>
        <end position="378"/>
    </location>
</feature>
<feature type="transmembrane region" description="Helical" evidence="1">
    <location>
        <begin position="166"/>
        <end position="184"/>
    </location>
</feature>
<feature type="transmembrane region" description="Helical" evidence="1">
    <location>
        <begin position="429"/>
        <end position="449"/>
    </location>
</feature>
<gene>
    <name evidence="2" type="ORF">LVISKB_P1-0029</name>
</gene>
<evidence type="ECO:0000256" key="1">
    <source>
        <dbReference type="SAM" id="Phobius"/>
    </source>
</evidence>
<dbReference type="AlphaFoldDB" id="M5AI23"/>
<dbReference type="PATRIC" id="fig|1001583.3.peg.2401"/>
<keyword evidence="1" id="KW-0472">Membrane</keyword>
<feature type="transmembrane region" description="Helical" evidence="1">
    <location>
        <begin position="262"/>
        <end position="278"/>
    </location>
</feature>
<dbReference type="EMBL" id="AP012168">
    <property type="protein sequence ID" value="BAN08055.1"/>
    <property type="molecule type" value="Genomic_DNA"/>
</dbReference>
<dbReference type="HOGENOM" id="CLU_029035_0_0_9"/>